<protein>
    <submittedName>
        <fullName evidence="1">Uncharacterized protein</fullName>
    </submittedName>
</protein>
<name>A0ACC2KLC3_PERAE</name>
<keyword evidence="2" id="KW-1185">Reference proteome</keyword>
<dbReference type="EMBL" id="CM056818">
    <property type="protein sequence ID" value="KAJ8621817.1"/>
    <property type="molecule type" value="Genomic_DNA"/>
</dbReference>
<comment type="caution">
    <text evidence="1">The sequence shown here is derived from an EMBL/GenBank/DDBJ whole genome shotgun (WGS) entry which is preliminary data.</text>
</comment>
<organism evidence="1 2">
    <name type="scientific">Persea americana</name>
    <name type="common">Avocado</name>
    <dbReference type="NCBI Taxonomy" id="3435"/>
    <lineage>
        <taxon>Eukaryota</taxon>
        <taxon>Viridiplantae</taxon>
        <taxon>Streptophyta</taxon>
        <taxon>Embryophyta</taxon>
        <taxon>Tracheophyta</taxon>
        <taxon>Spermatophyta</taxon>
        <taxon>Magnoliopsida</taxon>
        <taxon>Magnoliidae</taxon>
        <taxon>Laurales</taxon>
        <taxon>Lauraceae</taxon>
        <taxon>Persea</taxon>
    </lineage>
</organism>
<reference evidence="1 2" key="1">
    <citation type="journal article" date="2022" name="Hortic Res">
        <title>A haplotype resolved chromosomal level avocado genome allows analysis of novel avocado genes.</title>
        <authorList>
            <person name="Nath O."/>
            <person name="Fletcher S.J."/>
            <person name="Hayward A."/>
            <person name="Shaw L.M."/>
            <person name="Masouleh A.K."/>
            <person name="Furtado A."/>
            <person name="Henry R.J."/>
            <person name="Mitter N."/>
        </authorList>
    </citation>
    <scope>NUCLEOTIDE SEQUENCE [LARGE SCALE GENOMIC DNA]</scope>
    <source>
        <strain evidence="2">cv. Hass</strain>
    </source>
</reference>
<evidence type="ECO:0000313" key="2">
    <source>
        <dbReference type="Proteomes" id="UP001234297"/>
    </source>
</evidence>
<dbReference type="Proteomes" id="UP001234297">
    <property type="component" value="Chromosome 10"/>
</dbReference>
<gene>
    <name evidence="1" type="ORF">MRB53_030346</name>
</gene>
<sequence length="129" mass="14029">MKLLLLPKGAMVVLQLDKRGGSTNPVALFSFLVLLVCSCEMVELLLLPKGAMVVLQLDKRGGSANPALKLVCDEEVDVLGGEMKNTSDRRSPRFPNTDNQAIMKDTGVTWFGNVFASTERALVNSSYII</sequence>
<evidence type="ECO:0000313" key="1">
    <source>
        <dbReference type="EMBL" id="KAJ8621817.1"/>
    </source>
</evidence>
<accession>A0ACC2KLC3</accession>
<proteinExistence type="predicted"/>